<evidence type="ECO:0000313" key="3">
    <source>
        <dbReference type="Proteomes" id="UP000189286"/>
    </source>
</evidence>
<dbReference type="InterPro" id="IPR050789">
    <property type="entry name" value="Diverse_Enzym_Activities"/>
</dbReference>
<comment type="caution">
    <text evidence="2">The sequence shown here is derived from an EMBL/GenBank/DDBJ whole genome shotgun (WGS) entry which is preliminary data.</text>
</comment>
<dbReference type="GO" id="GO:0016787">
    <property type="term" value="F:hydrolase activity"/>
    <property type="evidence" value="ECO:0007669"/>
    <property type="project" value="UniProtKB-KW"/>
</dbReference>
<dbReference type="EMBL" id="MPUJ01000005">
    <property type="protein sequence ID" value="ONK06753.1"/>
    <property type="molecule type" value="Genomic_DNA"/>
</dbReference>
<protein>
    <submittedName>
        <fullName evidence="2">Serine hydrolase</fullName>
    </submittedName>
</protein>
<dbReference type="OrthoDB" id="119951at2"/>
<name>A0A1V2R4F1_9GAMM</name>
<dbReference type="Pfam" id="PF00144">
    <property type="entry name" value="Beta-lactamase"/>
    <property type="match status" value="1"/>
</dbReference>
<feature type="domain" description="Beta-lactamase-related" evidence="1">
    <location>
        <begin position="22"/>
        <end position="385"/>
    </location>
</feature>
<dbReference type="AlphaFoldDB" id="A0A1V2R4F1"/>
<dbReference type="SUPFAM" id="SSF56601">
    <property type="entry name" value="beta-lactamase/transpeptidase-like"/>
    <property type="match status" value="1"/>
</dbReference>
<dbReference type="Proteomes" id="UP000189286">
    <property type="component" value="Unassembled WGS sequence"/>
</dbReference>
<dbReference type="PANTHER" id="PTHR43283:SF3">
    <property type="entry name" value="BETA-LACTAMASE FAMILY PROTEIN (AFU_ORTHOLOGUE AFUA_5G07500)"/>
    <property type="match status" value="1"/>
</dbReference>
<dbReference type="InterPro" id="IPR012338">
    <property type="entry name" value="Beta-lactam/transpept-like"/>
</dbReference>
<organism evidence="2 3">
    <name type="scientific">Pectobacterium actinidiae</name>
    <dbReference type="NCBI Taxonomy" id="1507808"/>
    <lineage>
        <taxon>Bacteria</taxon>
        <taxon>Pseudomonadati</taxon>
        <taxon>Pseudomonadota</taxon>
        <taxon>Gammaproteobacteria</taxon>
        <taxon>Enterobacterales</taxon>
        <taxon>Pectobacteriaceae</taxon>
        <taxon>Pectobacterium</taxon>
    </lineage>
</organism>
<dbReference type="Gene3D" id="3.40.710.10">
    <property type="entry name" value="DD-peptidase/beta-lactamase superfamily"/>
    <property type="match status" value="1"/>
</dbReference>
<accession>A0A1V2R4F1</accession>
<evidence type="ECO:0000313" key="2">
    <source>
        <dbReference type="EMBL" id="ONK06753.1"/>
    </source>
</evidence>
<evidence type="ECO:0000259" key="1">
    <source>
        <dbReference type="Pfam" id="PF00144"/>
    </source>
</evidence>
<gene>
    <name evidence="2" type="ORF">BSK71_10120</name>
</gene>
<dbReference type="InterPro" id="IPR001466">
    <property type="entry name" value="Beta-lactam-related"/>
</dbReference>
<proteinExistence type="predicted"/>
<reference evidence="3" key="1">
    <citation type="submission" date="2016-11" db="EMBL/GenBank/DDBJ databases">
        <authorList>
            <person name="Panda P."/>
            <person name="Visnovsky S."/>
            <person name="Pitman A."/>
        </authorList>
    </citation>
    <scope>NUCLEOTIDE SEQUENCE [LARGE SCALE GENOMIC DNA]</scope>
    <source>
        <strain evidence="3">ICMP 9972</strain>
    </source>
</reference>
<keyword evidence="2" id="KW-0378">Hydrolase</keyword>
<dbReference type="PANTHER" id="PTHR43283">
    <property type="entry name" value="BETA-LACTAMASE-RELATED"/>
    <property type="match status" value="1"/>
</dbReference>
<sequence>MITPAFPLYTDASSAPLSARIQAVVQQALDDRRLVGAVVLVARHGELMHQQAAGWADRERARPMALDAIFRLASVSKPIVSVAALVLVAQGRLDLDEDITCWMPTFQLRLADGSPARVTVRQLLSHTAGLGYRFFETHADGPYARAGVSDGMDASGISLNENLRRIASVPLQYVPGEGWGYSLATDVLGALIERIHGSSLDEAIRQLVTDPLGMHDTGFVVRDPLRLTTAYVNDTPQPHRLSEGETVSPFEGAVGIAYSPARIFDAQAFPSGGAGMAGTAWDLLCLLEALRKGGGVPLPDALLEEMGRDQTQDLELPNAPGCGFGLGFSVLRNPQLAESPESSGTWRWGGAYGHSWFVDRTQGLSVVAFTNTMYEGMSGRFVTELRDAVYDELEAVR</sequence>
<dbReference type="RefSeq" id="WP_039361533.1">
    <property type="nucleotide sequence ID" value="NZ_JRMH01000001.1"/>
</dbReference>